<dbReference type="GO" id="GO:0006418">
    <property type="term" value="P:tRNA aminoacylation for protein translation"/>
    <property type="evidence" value="ECO:0007669"/>
    <property type="project" value="InterPro"/>
</dbReference>
<organism evidence="1 2">
    <name type="scientific">Xylaria multiplex</name>
    <dbReference type="NCBI Taxonomy" id="323545"/>
    <lineage>
        <taxon>Eukaryota</taxon>
        <taxon>Fungi</taxon>
        <taxon>Dikarya</taxon>
        <taxon>Ascomycota</taxon>
        <taxon>Pezizomycotina</taxon>
        <taxon>Sordariomycetes</taxon>
        <taxon>Xylariomycetidae</taxon>
        <taxon>Xylariales</taxon>
        <taxon>Xylariaceae</taxon>
        <taxon>Xylaria</taxon>
    </lineage>
</organism>
<dbReference type="OrthoDB" id="2149705at2759"/>
<dbReference type="AlphaFoldDB" id="A0A7C8MQS8"/>
<comment type="caution">
    <text evidence="1">The sequence shown here is derived from an EMBL/GenBank/DDBJ whole genome shotgun (WGS) entry which is preliminary data.</text>
</comment>
<accession>A0A7C8MQS8</accession>
<gene>
    <name evidence="1" type="ORF">GQX73_g7120</name>
</gene>
<dbReference type="GO" id="GO:0005524">
    <property type="term" value="F:ATP binding"/>
    <property type="evidence" value="ECO:0007669"/>
    <property type="project" value="InterPro"/>
</dbReference>
<dbReference type="InterPro" id="IPR001412">
    <property type="entry name" value="aa-tRNA-synth_I_CS"/>
</dbReference>
<evidence type="ECO:0000313" key="2">
    <source>
        <dbReference type="Proteomes" id="UP000481858"/>
    </source>
</evidence>
<evidence type="ECO:0000313" key="1">
    <source>
        <dbReference type="EMBL" id="KAF2966453.1"/>
    </source>
</evidence>
<name>A0A7C8MQS8_9PEZI</name>
<dbReference type="Proteomes" id="UP000481858">
    <property type="component" value="Unassembled WGS sequence"/>
</dbReference>
<dbReference type="GO" id="GO:0004812">
    <property type="term" value="F:aminoacyl-tRNA ligase activity"/>
    <property type="evidence" value="ECO:0007669"/>
    <property type="project" value="InterPro"/>
</dbReference>
<dbReference type="InParanoid" id="A0A7C8MQS8"/>
<dbReference type="EMBL" id="WUBL01000088">
    <property type="protein sequence ID" value="KAF2966453.1"/>
    <property type="molecule type" value="Genomic_DNA"/>
</dbReference>
<reference evidence="1 2" key="1">
    <citation type="submission" date="2019-12" db="EMBL/GenBank/DDBJ databases">
        <title>Draft genome sequence of the ascomycete Xylaria multiplex DSM 110363.</title>
        <authorList>
            <person name="Buettner E."/>
            <person name="Kellner H."/>
        </authorList>
    </citation>
    <scope>NUCLEOTIDE SEQUENCE [LARGE SCALE GENOMIC DNA]</scope>
    <source>
        <strain evidence="1 2">DSM 110363</strain>
    </source>
</reference>
<dbReference type="PROSITE" id="PS00178">
    <property type="entry name" value="AA_TRNA_LIGASE_I"/>
    <property type="match status" value="1"/>
</dbReference>
<protein>
    <submittedName>
        <fullName evidence="1">Uncharacterized protein</fullName>
    </submittedName>
</protein>
<dbReference type="SUPFAM" id="SSF52374">
    <property type="entry name" value="Nucleotidylyl transferase"/>
    <property type="match status" value="1"/>
</dbReference>
<keyword evidence="2" id="KW-1185">Reference proteome</keyword>
<proteinExistence type="predicted"/>
<sequence>MYSSRTSAIQELVVLLTTLLEDPAQPSAPSAQPPPNYEDILASIQRVSHELIPETPLSTMFHDGQVHDPLGGGAYAFQNDIVAPVLRALLNDEMPCATPVETGNPTRKIFVHAGLQPNNSPHMGTIVVFCLVFAFAQAIRGRMLATAAAGGDAPPPVAVLITFVDTAPVKDQGVKLKGIHYQRSYRDVPDALGRYMADYQEVLRFLSLWSGVPFSVAVQSDLFSNPVMPSLVNYMISQRAILGPQLSPKYGSLAIRAACPIPGCGLVEKHGRLNEYQAGDDNQYGSITFHCPVHGSHTVRLSRSEEVARLEANTPTRNLLRSMSHLLDTSAHHIRVTGSDYTGMYQETLLYRPLAAWSGITGLASGRTPHILYAPLITDWSGAKLSKSLYVRDGAYGFMKLLGTGAFCSYAQLRDRFGADNGEGVRKVWEEVQRWVEDPKKLFRTFSLAYLQRVILHNNLAQ</sequence>